<dbReference type="RefSeq" id="WP_188158182.1">
    <property type="nucleotide sequence ID" value="NZ_BMGH01000001.1"/>
</dbReference>
<reference evidence="2" key="1">
    <citation type="journal article" date="2014" name="Int. J. Syst. Evol. Microbiol.">
        <title>Complete genome sequence of Corynebacterium casei LMG S-19264T (=DSM 44701T), isolated from a smear-ripened cheese.</title>
        <authorList>
            <consortium name="US DOE Joint Genome Institute (JGI-PGF)"/>
            <person name="Walter F."/>
            <person name="Albersmeier A."/>
            <person name="Kalinowski J."/>
            <person name="Ruckert C."/>
        </authorList>
    </citation>
    <scope>NUCLEOTIDE SEQUENCE</scope>
    <source>
        <strain evidence="2">CGMCC 1.12921</strain>
    </source>
</reference>
<gene>
    <name evidence="2" type="ORF">GCM10011342_24070</name>
</gene>
<comment type="caution">
    <text evidence="2">The sequence shown here is derived from an EMBL/GenBank/DDBJ whole genome shotgun (WGS) entry which is preliminary data.</text>
</comment>
<keyword evidence="1" id="KW-0732">Signal</keyword>
<feature type="signal peptide" evidence="1">
    <location>
        <begin position="1"/>
        <end position="25"/>
    </location>
</feature>
<dbReference type="Proteomes" id="UP000613582">
    <property type="component" value="Unassembled WGS sequence"/>
</dbReference>
<proteinExistence type="predicted"/>
<accession>A0A8J2Y866</accession>
<dbReference type="AlphaFoldDB" id="A0A8J2Y866"/>
<evidence type="ECO:0000313" key="2">
    <source>
        <dbReference type="EMBL" id="GGD14461.1"/>
    </source>
</evidence>
<organism evidence="2 3">
    <name type="scientific">Aquisalinus flavus</name>
    <dbReference type="NCBI Taxonomy" id="1526572"/>
    <lineage>
        <taxon>Bacteria</taxon>
        <taxon>Pseudomonadati</taxon>
        <taxon>Pseudomonadota</taxon>
        <taxon>Alphaproteobacteria</taxon>
        <taxon>Parvularculales</taxon>
        <taxon>Parvularculaceae</taxon>
        <taxon>Aquisalinus</taxon>
    </lineage>
</organism>
<keyword evidence="3" id="KW-1185">Reference proteome</keyword>
<name>A0A8J2Y866_9PROT</name>
<sequence>MARFIAAIASLICMTSGFMAEPAMARPVSYEGGWTLIEETDRQSTALWVHYTVNPSLSLGWRTEWDRQNDVLFNGPQATWLAKRWFGENYQANLYGFAGAGAIEGINGNPADREAAAFIGAMADWETRRLFASYKARGLEGGTVDGSFMQAARVGFAPYEGDTGDLHTWLMLEIDHRPDADDPVGVTPLVRFFKGAALFEAGWSVTDDEPMLNFQYRF</sequence>
<reference evidence="2" key="2">
    <citation type="submission" date="2020-09" db="EMBL/GenBank/DDBJ databases">
        <authorList>
            <person name="Sun Q."/>
            <person name="Zhou Y."/>
        </authorList>
    </citation>
    <scope>NUCLEOTIDE SEQUENCE</scope>
    <source>
        <strain evidence="2">CGMCC 1.12921</strain>
    </source>
</reference>
<protein>
    <submittedName>
        <fullName evidence="2">Uncharacterized protein</fullName>
    </submittedName>
</protein>
<dbReference type="EMBL" id="BMGH01000001">
    <property type="protein sequence ID" value="GGD14461.1"/>
    <property type="molecule type" value="Genomic_DNA"/>
</dbReference>
<evidence type="ECO:0000313" key="3">
    <source>
        <dbReference type="Proteomes" id="UP000613582"/>
    </source>
</evidence>
<feature type="chain" id="PRO_5035225924" evidence="1">
    <location>
        <begin position="26"/>
        <end position="218"/>
    </location>
</feature>
<evidence type="ECO:0000256" key="1">
    <source>
        <dbReference type="SAM" id="SignalP"/>
    </source>
</evidence>